<accession>A0A437JYR9</accession>
<proteinExistence type="predicted"/>
<keyword evidence="2" id="KW-1185">Reference proteome</keyword>
<dbReference type="InterPro" id="IPR029063">
    <property type="entry name" value="SAM-dependent_MTases_sf"/>
</dbReference>
<protein>
    <recommendedName>
        <fullName evidence="3">DUF1156 domain-containing protein</fullName>
    </recommendedName>
</protein>
<dbReference type="EMBL" id="SACT01000002">
    <property type="protein sequence ID" value="RVT52747.1"/>
    <property type="molecule type" value="Genomic_DNA"/>
</dbReference>
<evidence type="ECO:0000313" key="2">
    <source>
        <dbReference type="Proteomes" id="UP000288178"/>
    </source>
</evidence>
<name>A0A437JYR9_9BURK</name>
<organism evidence="1 2">
    <name type="scientific">Rubrivivax albus</name>
    <dbReference type="NCBI Taxonomy" id="2499835"/>
    <lineage>
        <taxon>Bacteria</taxon>
        <taxon>Pseudomonadati</taxon>
        <taxon>Pseudomonadota</taxon>
        <taxon>Betaproteobacteria</taxon>
        <taxon>Burkholderiales</taxon>
        <taxon>Sphaerotilaceae</taxon>
        <taxon>Rubrivivax</taxon>
    </lineage>
</organism>
<dbReference type="AlphaFoldDB" id="A0A437JYR9"/>
<evidence type="ECO:0008006" key="3">
    <source>
        <dbReference type="Google" id="ProtNLM"/>
    </source>
</evidence>
<sequence length="492" mass="54241">MLRLLMLCLAHKFPDRLASMEIGANTFTNQALNTLFNFSVRPLPKYDTSWPVVLRTDAAFPSIERTARAGDARDVRDVCDLWITDPPYADAVNYHELGDYFLTWHETQLASVFPDWAPDARAELAVRGSGDDFRRSMVDVYRNLTQHMPDNGLQLVMFTHQNPSVWADLGMILWAAGLKATAAWTISTETEAGGIKKGNYVQGTVCLVLRKRIGNEPGFLDEVYPLVEDEVKRQIASMQSLDEGGEPNFNDADYQLAAYAAALKVLTQYGNLDGRDVEHEVFAVRAKGDKSDFQTVIERALVIACDALVPRGLEAVWRELTLAERYYLRALDIESRGERRQGMYEELARGFGVTDIKPLLMSDKANGARMHTASGFGASTLGAAAGGTVGGNAALPARRGRAAAAGPHPFATAPLRQLLFAVRETAVADLDPELGRQYLRDTFGQGYWALRERFVGLLDWLSALGNAAGMAEWAEDSQAARILAGRLRNDHA</sequence>
<gene>
    <name evidence="1" type="ORF">ENE75_10065</name>
</gene>
<reference evidence="1 2" key="1">
    <citation type="submission" date="2019-01" db="EMBL/GenBank/DDBJ databases">
        <authorList>
            <person name="Chen W.-M."/>
        </authorList>
    </citation>
    <scope>NUCLEOTIDE SEQUENCE [LARGE SCALE GENOMIC DNA]</scope>
    <source>
        <strain evidence="1 2">ICH-3</strain>
    </source>
</reference>
<evidence type="ECO:0000313" key="1">
    <source>
        <dbReference type="EMBL" id="RVT52747.1"/>
    </source>
</evidence>
<dbReference type="OrthoDB" id="3197274at2"/>
<comment type="caution">
    <text evidence="1">The sequence shown here is derived from an EMBL/GenBank/DDBJ whole genome shotgun (WGS) entry which is preliminary data.</text>
</comment>
<dbReference type="SUPFAM" id="SSF53335">
    <property type="entry name" value="S-adenosyl-L-methionine-dependent methyltransferases"/>
    <property type="match status" value="1"/>
</dbReference>
<dbReference type="Proteomes" id="UP000288178">
    <property type="component" value="Unassembled WGS sequence"/>
</dbReference>
<dbReference type="RefSeq" id="WP_128198119.1">
    <property type="nucleotide sequence ID" value="NZ_SACT01000002.1"/>
</dbReference>